<protein>
    <submittedName>
        <fullName evidence="7">Flippase-like domain-containing protein</fullName>
    </submittedName>
</protein>
<evidence type="ECO:0000256" key="1">
    <source>
        <dbReference type="ARBA" id="ARBA00004651"/>
    </source>
</evidence>
<dbReference type="Pfam" id="PF03706">
    <property type="entry name" value="LPG_synthase_TM"/>
    <property type="match status" value="1"/>
</dbReference>
<name>A0A4V5MKN0_9SPHI</name>
<keyword evidence="8" id="KW-1185">Reference proteome</keyword>
<dbReference type="Proteomes" id="UP000306808">
    <property type="component" value="Unassembled WGS sequence"/>
</dbReference>
<keyword evidence="2" id="KW-1003">Cell membrane</keyword>
<evidence type="ECO:0000256" key="3">
    <source>
        <dbReference type="ARBA" id="ARBA00022692"/>
    </source>
</evidence>
<dbReference type="PANTHER" id="PTHR40277">
    <property type="entry name" value="BLL5419 PROTEIN"/>
    <property type="match status" value="1"/>
</dbReference>
<feature type="transmembrane region" description="Helical" evidence="6">
    <location>
        <begin position="224"/>
        <end position="249"/>
    </location>
</feature>
<evidence type="ECO:0000256" key="2">
    <source>
        <dbReference type="ARBA" id="ARBA00022475"/>
    </source>
</evidence>
<feature type="transmembrane region" description="Helical" evidence="6">
    <location>
        <begin position="160"/>
        <end position="180"/>
    </location>
</feature>
<evidence type="ECO:0000256" key="5">
    <source>
        <dbReference type="ARBA" id="ARBA00023136"/>
    </source>
</evidence>
<dbReference type="OrthoDB" id="1016056at2"/>
<evidence type="ECO:0000256" key="4">
    <source>
        <dbReference type="ARBA" id="ARBA00022989"/>
    </source>
</evidence>
<dbReference type="AlphaFoldDB" id="A0A4V5MKN0"/>
<organism evidence="7 8">
    <name type="scientific">Sphingobacterium olei</name>
    <dbReference type="NCBI Taxonomy" id="2571155"/>
    <lineage>
        <taxon>Bacteria</taxon>
        <taxon>Pseudomonadati</taxon>
        <taxon>Bacteroidota</taxon>
        <taxon>Sphingobacteriia</taxon>
        <taxon>Sphingobacteriales</taxon>
        <taxon>Sphingobacteriaceae</taxon>
        <taxon>Sphingobacterium</taxon>
    </lineage>
</organism>
<feature type="transmembrane region" description="Helical" evidence="6">
    <location>
        <begin position="43"/>
        <end position="65"/>
    </location>
</feature>
<dbReference type="GO" id="GO:0005886">
    <property type="term" value="C:plasma membrane"/>
    <property type="evidence" value="ECO:0007669"/>
    <property type="project" value="UniProtKB-SubCell"/>
</dbReference>
<sequence>MGNKLGIQKRRLKMSLLLIVLAFIAIFIWKTDLSAVKKEISNIGFRVIYIFACTFFAYLLGTWGWRMCLGADKRKISISQLFIVRQIGETVGLYNPTSIVGGDLFKVELLKRYCVDTQIALNSVLVSRITAILSQVLLFLSMILWLLLSPFGSGISRLFGLWLYAFISVLIIAKIALFIWMGTRKHLETIPVNDTESAYRRLKRYIKMLLFDVKFFFRNDKKAFWYSYFLFFLHWVVGSLEFYLILHFLGYRASVLHGLFLDMYSIAFKSLGAFIPGQLGIEELGNKFALSTIGITSLSLWVTVSLLRRTRQLCWIAIGFILYFFIKKDVRNITTA</sequence>
<keyword evidence="5 6" id="KW-0472">Membrane</keyword>
<evidence type="ECO:0000313" key="8">
    <source>
        <dbReference type="Proteomes" id="UP000306808"/>
    </source>
</evidence>
<keyword evidence="4 6" id="KW-1133">Transmembrane helix</keyword>
<feature type="transmembrane region" description="Helical" evidence="6">
    <location>
        <begin position="310"/>
        <end position="326"/>
    </location>
</feature>
<proteinExistence type="predicted"/>
<evidence type="ECO:0000256" key="6">
    <source>
        <dbReference type="SAM" id="Phobius"/>
    </source>
</evidence>
<dbReference type="InterPro" id="IPR022791">
    <property type="entry name" value="L-PG_synthase/AglD"/>
</dbReference>
<dbReference type="PANTHER" id="PTHR40277:SF1">
    <property type="entry name" value="BLL5419 PROTEIN"/>
    <property type="match status" value="1"/>
</dbReference>
<comment type="caution">
    <text evidence="7">The sequence shown here is derived from an EMBL/GenBank/DDBJ whole genome shotgun (WGS) entry which is preliminary data.</text>
</comment>
<dbReference type="NCBIfam" id="TIGR00374">
    <property type="entry name" value="flippase-like domain"/>
    <property type="match status" value="1"/>
</dbReference>
<dbReference type="EMBL" id="SUME01000009">
    <property type="protein sequence ID" value="TJZ52418.1"/>
    <property type="molecule type" value="Genomic_DNA"/>
</dbReference>
<feature type="transmembrane region" description="Helical" evidence="6">
    <location>
        <begin position="12"/>
        <end position="31"/>
    </location>
</feature>
<gene>
    <name evidence="7" type="ORF">FAZ15_18640</name>
</gene>
<feature type="transmembrane region" description="Helical" evidence="6">
    <location>
        <begin position="129"/>
        <end position="148"/>
    </location>
</feature>
<dbReference type="RefSeq" id="WP_136902830.1">
    <property type="nucleotide sequence ID" value="NZ_SUME01000009.1"/>
</dbReference>
<keyword evidence="3 6" id="KW-0812">Transmembrane</keyword>
<evidence type="ECO:0000313" key="7">
    <source>
        <dbReference type="EMBL" id="TJZ52418.1"/>
    </source>
</evidence>
<comment type="subcellular location">
    <subcellularLocation>
        <location evidence="1">Cell membrane</location>
        <topology evidence="1">Multi-pass membrane protein</topology>
    </subcellularLocation>
</comment>
<reference evidence="7 8" key="1">
    <citation type="submission" date="2019-04" db="EMBL/GenBank/DDBJ databases">
        <title>Sphingobacterium olei sp. nov., isolated from oil-contaminated soil.</title>
        <authorList>
            <person name="Liu B."/>
        </authorList>
    </citation>
    <scope>NUCLEOTIDE SEQUENCE [LARGE SCALE GENOMIC DNA]</scope>
    <source>
        <strain evidence="7 8">HAL-9</strain>
    </source>
</reference>
<accession>A0A4V5MKN0</accession>